<accession>A0A9N9EAP2</accession>
<dbReference type="SUPFAM" id="SSF53098">
    <property type="entry name" value="Ribonuclease H-like"/>
    <property type="match status" value="1"/>
</dbReference>
<comment type="subcellular location">
    <subcellularLocation>
        <location evidence="1">Nucleus</location>
    </subcellularLocation>
</comment>
<dbReference type="PANTHER" id="PTHR46481">
    <property type="entry name" value="ZINC FINGER BED DOMAIN-CONTAINING PROTEIN 4"/>
    <property type="match status" value="1"/>
</dbReference>
<protein>
    <submittedName>
        <fullName evidence="6">24827_t:CDS:1</fullName>
    </submittedName>
</protein>
<comment type="caution">
    <text evidence="6">The sequence shown here is derived from an EMBL/GenBank/DDBJ whole genome shotgun (WGS) entry which is preliminary data.</text>
</comment>
<feature type="non-terminal residue" evidence="6">
    <location>
        <position position="219"/>
    </location>
</feature>
<dbReference type="PANTHER" id="PTHR46481:SF10">
    <property type="entry name" value="ZINC FINGER BED DOMAIN-CONTAINING PROTEIN 39"/>
    <property type="match status" value="1"/>
</dbReference>
<gene>
    <name evidence="6" type="ORF">DERYTH_LOCUS11126</name>
</gene>
<keyword evidence="3" id="KW-0863">Zinc-finger</keyword>
<evidence type="ECO:0000256" key="5">
    <source>
        <dbReference type="ARBA" id="ARBA00023242"/>
    </source>
</evidence>
<evidence type="ECO:0000256" key="3">
    <source>
        <dbReference type="ARBA" id="ARBA00022771"/>
    </source>
</evidence>
<keyword evidence="4" id="KW-0862">Zinc</keyword>
<name>A0A9N9EAP2_9GLOM</name>
<keyword evidence="2" id="KW-0479">Metal-binding</keyword>
<dbReference type="OrthoDB" id="2448202at2759"/>
<dbReference type="GO" id="GO:0005634">
    <property type="term" value="C:nucleus"/>
    <property type="evidence" value="ECO:0007669"/>
    <property type="project" value="UniProtKB-SubCell"/>
</dbReference>
<keyword evidence="5" id="KW-0539">Nucleus</keyword>
<proteinExistence type="predicted"/>
<dbReference type="EMBL" id="CAJVPY010006768">
    <property type="protein sequence ID" value="CAG8668942.1"/>
    <property type="molecule type" value="Genomic_DNA"/>
</dbReference>
<dbReference type="InterPro" id="IPR052035">
    <property type="entry name" value="ZnF_BED_domain_contain"/>
</dbReference>
<evidence type="ECO:0000256" key="2">
    <source>
        <dbReference type="ARBA" id="ARBA00022723"/>
    </source>
</evidence>
<dbReference type="AlphaFoldDB" id="A0A9N9EAP2"/>
<evidence type="ECO:0000313" key="6">
    <source>
        <dbReference type="EMBL" id="CAG8668942.1"/>
    </source>
</evidence>
<dbReference type="SUPFAM" id="SSF140996">
    <property type="entry name" value="Hermes dimerisation domain"/>
    <property type="match status" value="1"/>
</dbReference>
<reference evidence="6" key="1">
    <citation type="submission" date="2021-06" db="EMBL/GenBank/DDBJ databases">
        <authorList>
            <person name="Kallberg Y."/>
            <person name="Tangrot J."/>
            <person name="Rosling A."/>
        </authorList>
    </citation>
    <scope>NUCLEOTIDE SEQUENCE</scope>
    <source>
        <strain evidence="6">MA453B</strain>
    </source>
</reference>
<evidence type="ECO:0000256" key="4">
    <source>
        <dbReference type="ARBA" id="ARBA00022833"/>
    </source>
</evidence>
<sequence>MNEFDQNFENYNSFNEYITKMEELEYSEMLSTDMQIFKINNPNIDSEEDIRIEDSIVEVEDTSSETSTRYSADIIQSIQPFSVVDEPSFRKLLNKLDPLFKIPKRQLIQNKILDTFIKQYYKLNVIISNFPGTVSITTDMWANIKIEKFYMKTAICNFIMSILNEFNLTQKVATITSDNGANVVKACHLIKAKLDSDEFTHYRCICYILNLAVGSRLKQ</sequence>
<keyword evidence="7" id="KW-1185">Reference proteome</keyword>
<organism evidence="6 7">
    <name type="scientific">Dentiscutata erythropus</name>
    <dbReference type="NCBI Taxonomy" id="1348616"/>
    <lineage>
        <taxon>Eukaryota</taxon>
        <taxon>Fungi</taxon>
        <taxon>Fungi incertae sedis</taxon>
        <taxon>Mucoromycota</taxon>
        <taxon>Glomeromycotina</taxon>
        <taxon>Glomeromycetes</taxon>
        <taxon>Diversisporales</taxon>
        <taxon>Gigasporaceae</taxon>
        <taxon>Dentiscutata</taxon>
    </lineage>
</organism>
<dbReference type="Proteomes" id="UP000789405">
    <property type="component" value="Unassembled WGS sequence"/>
</dbReference>
<evidence type="ECO:0000256" key="1">
    <source>
        <dbReference type="ARBA" id="ARBA00004123"/>
    </source>
</evidence>
<dbReference type="GO" id="GO:0008270">
    <property type="term" value="F:zinc ion binding"/>
    <property type="evidence" value="ECO:0007669"/>
    <property type="project" value="UniProtKB-KW"/>
</dbReference>
<dbReference type="InterPro" id="IPR012337">
    <property type="entry name" value="RNaseH-like_sf"/>
</dbReference>
<evidence type="ECO:0000313" key="7">
    <source>
        <dbReference type="Proteomes" id="UP000789405"/>
    </source>
</evidence>